<gene>
    <name evidence="1" type="ORF">CR513_07867</name>
</gene>
<sequence>MRLVGRLRLSGRSAPKAVEIYLIHHGALLLGLGPLFDPRVVFVAESTSKGSFASPFLTTRRLATPLRKEHFLWLPPLPQKERTFPLRFLSMKEGCSERSFKGVDVGVTRVFSIYIQPDSLVGMVDAIYRRGPWSLQVSPCRAHELVCEGLAKDDVGVGRVVLLEQPAEIEVNETLMQKLQDRFFYVSLGEIGPNLLADSSNDPFFPIHWTCQSAVSIVVKREDLEE</sequence>
<dbReference type="Proteomes" id="UP000257109">
    <property type="component" value="Unassembled WGS sequence"/>
</dbReference>
<dbReference type="AlphaFoldDB" id="A0A371HYY8"/>
<dbReference type="EMBL" id="QJKJ01001368">
    <property type="protein sequence ID" value="RDY07963.1"/>
    <property type="molecule type" value="Genomic_DNA"/>
</dbReference>
<reference evidence="1" key="1">
    <citation type="submission" date="2018-05" db="EMBL/GenBank/DDBJ databases">
        <title>Draft genome of Mucuna pruriens seed.</title>
        <authorList>
            <person name="Nnadi N.E."/>
            <person name="Vos R."/>
            <person name="Hasami M.H."/>
            <person name="Devisetty U.K."/>
            <person name="Aguiy J.C."/>
        </authorList>
    </citation>
    <scope>NUCLEOTIDE SEQUENCE [LARGE SCALE GENOMIC DNA]</scope>
    <source>
        <strain evidence="1">JCA_2017</strain>
    </source>
</reference>
<proteinExistence type="predicted"/>
<evidence type="ECO:0000313" key="1">
    <source>
        <dbReference type="EMBL" id="RDY07963.1"/>
    </source>
</evidence>
<keyword evidence="2" id="KW-1185">Reference proteome</keyword>
<accession>A0A371HYY8</accession>
<protein>
    <submittedName>
        <fullName evidence="1">Uncharacterized protein</fullName>
    </submittedName>
</protein>
<comment type="caution">
    <text evidence="1">The sequence shown here is derived from an EMBL/GenBank/DDBJ whole genome shotgun (WGS) entry which is preliminary data.</text>
</comment>
<name>A0A371HYY8_MUCPR</name>
<evidence type="ECO:0000313" key="2">
    <source>
        <dbReference type="Proteomes" id="UP000257109"/>
    </source>
</evidence>
<organism evidence="1 2">
    <name type="scientific">Mucuna pruriens</name>
    <name type="common">Velvet bean</name>
    <name type="synonym">Dolichos pruriens</name>
    <dbReference type="NCBI Taxonomy" id="157652"/>
    <lineage>
        <taxon>Eukaryota</taxon>
        <taxon>Viridiplantae</taxon>
        <taxon>Streptophyta</taxon>
        <taxon>Embryophyta</taxon>
        <taxon>Tracheophyta</taxon>
        <taxon>Spermatophyta</taxon>
        <taxon>Magnoliopsida</taxon>
        <taxon>eudicotyledons</taxon>
        <taxon>Gunneridae</taxon>
        <taxon>Pentapetalae</taxon>
        <taxon>rosids</taxon>
        <taxon>fabids</taxon>
        <taxon>Fabales</taxon>
        <taxon>Fabaceae</taxon>
        <taxon>Papilionoideae</taxon>
        <taxon>50 kb inversion clade</taxon>
        <taxon>NPAAA clade</taxon>
        <taxon>indigoferoid/millettioid clade</taxon>
        <taxon>Phaseoleae</taxon>
        <taxon>Mucuna</taxon>
    </lineage>
</organism>
<feature type="non-terminal residue" evidence="1">
    <location>
        <position position="1"/>
    </location>
</feature>